<evidence type="ECO:0000313" key="2">
    <source>
        <dbReference type="EMBL" id="GFY72546.1"/>
    </source>
</evidence>
<dbReference type="Proteomes" id="UP000886998">
    <property type="component" value="Unassembled WGS sequence"/>
</dbReference>
<dbReference type="InterPro" id="IPR052729">
    <property type="entry name" value="Acyl/Acetyltrans_Enzymes"/>
</dbReference>
<sequence>MNHIKALKYRLRPFVEADIPAVLKIALRCNYPFSTEDLVSWSKHDPAGISVAELDSGELIGLGAVVNHNDKTSFGGAFIVHEKYRTMKVFHQLIMSSIQHAGHRNLAGNCYEDKVGYFSKLGLRVLEKSWIIMEYLGEPRPHLLSNTTPEGVEIKSLEENGFESMLFYDRSLAGYDRMFILKSIIRKRNSKTLIALKNGICVGYGIIKRNISDAALVGPLYADDSHVAEVLLRKLLESMPDAKCLSMATVSTNFAANEIVQRMGTPVFNKLMRLYTKENMVINTSKIFAMFDVDFSPI</sequence>
<dbReference type="AlphaFoldDB" id="A0A8X7CLY3"/>
<dbReference type="Pfam" id="PF18014">
    <property type="entry name" value="Acetyltransf_18"/>
    <property type="match status" value="1"/>
</dbReference>
<name>A0A8X7CLY3_9ARAC</name>
<dbReference type="GO" id="GO:0016747">
    <property type="term" value="F:acyltransferase activity, transferring groups other than amino-acyl groups"/>
    <property type="evidence" value="ECO:0007669"/>
    <property type="project" value="InterPro"/>
</dbReference>
<protein>
    <submittedName>
        <fullName evidence="2">N-acetyltransferase domain-containing protein</fullName>
    </submittedName>
</protein>
<keyword evidence="3" id="KW-1185">Reference proteome</keyword>
<dbReference type="InterPro" id="IPR000182">
    <property type="entry name" value="GNAT_dom"/>
</dbReference>
<dbReference type="EMBL" id="BMAV01019504">
    <property type="protein sequence ID" value="GFY72546.1"/>
    <property type="molecule type" value="Genomic_DNA"/>
</dbReference>
<dbReference type="PROSITE" id="PS51186">
    <property type="entry name" value="GNAT"/>
    <property type="match status" value="1"/>
</dbReference>
<dbReference type="Gene3D" id="3.40.630.90">
    <property type="match status" value="1"/>
</dbReference>
<dbReference type="SUPFAM" id="SSF55729">
    <property type="entry name" value="Acyl-CoA N-acyltransferases (Nat)"/>
    <property type="match status" value="1"/>
</dbReference>
<dbReference type="OrthoDB" id="6481813at2759"/>
<comment type="caution">
    <text evidence="2">The sequence shown here is derived from an EMBL/GenBank/DDBJ whole genome shotgun (WGS) entry which is preliminary data.</text>
</comment>
<evidence type="ECO:0000259" key="1">
    <source>
        <dbReference type="PROSITE" id="PS51186"/>
    </source>
</evidence>
<reference evidence="2" key="1">
    <citation type="submission" date="2020-08" db="EMBL/GenBank/DDBJ databases">
        <title>Multicomponent nature underlies the extraordinary mechanical properties of spider dragline silk.</title>
        <authorList>
            <person name="Kono N."/>
            <person name="Nakamura H."/>
            <person name="Mori M."/>
            <person name="Yoshida Y."/>
            <person name="Ohtoshi R."/>
            <person name="Malay A.D."/>
            <person name="Moran D.A.P."/>
            <person name="Tomita M."/>
            <person name="Numata K."/>
            <person name="Arakawa K."/>
        </authorList>
    </citation>
    <scope>NUCLEOTIDE SEQUENCE</scope>
</reference>
<dbReference type="Gene3D" id="3.40.630.30">
    <property type="match status" value="1"/>
</dbReference>
<dbReference type="PANTHER" id="PTHR47237:SF1">
    <property type="entry name" value="SLL0310 PROTEIN"/>
    <property type="match status" value="1"/>
</dbReference>
<gene>
    <name evidence="2" type="primary">AVEN_86106_1</name>
    <name evidence="2" type="ORF">TNIN_375891</name>
</gene>
<dbReference type="InterPro" id="IPR041496">
    <property type="entry name" value="YitH/HolE_GNAT"/>
</dbReference>
<organism evidence="2 3">
    <name type="scientific">Trichonephila inaurata madagascariensis</name>
    <dbReference type="NCBI Taxonomy" id="2747483"/>
    <lineage>
        <taxon>Eukaryota</taxon>
        <taxon>Metazoa</taxon>
        <taxon>Ecdysozoa</taxon>
        <taxon>Arthropoda</taxon>
        <taxon>Chelicerata</taxon>
        <taxon>Arachnida</taxon>
        <taxon>Araneae</taxon>
        <taxon>Araneomorphae</taxon>
        <taxon>Entelegynae</taxon>
        <taxon>Araneoidea</taxon>
        <taxon>Nephilidae</taxon>
        <taxon>Trichonephila</taxon>
        <taxon>Trichonephila inaurata</taxon>
    </lineage>
</organism>
<dbReference type="InterPro" id="IPR016181">
    <property type="entry name" value="Acyl_CoA_acyltransferase"/>
</dbReference>
<evidence type="ECO:0000313" key="3">
    <source>
        <dbReference type="Proteomes" id="UP000886998"/>
    </source>
</evidence>
<feature type="domain" description="N-acetyltransferase" evidence="1">
    <location>
        <begin position="9"/>
        <end position="158"/>
    </location>
</feature>
<dbReference type="PANTHER" id="PTHR47237">
    <property type="entry name" value="SLL0310 PROTEIN"/>
    <property type="match status" value="1"/>
</dbReference>
<accession>A0A8X7CLY3</accession>
<proteinExistence type="predicted"/>